<feature type="transmembrane region" description="Helical" evidence="2">
    <location>
        <begin position="132"/>
        <end position="151"/>
    </location>
</feature>
<dbReference type="RefSeq" id="WP_172151802.1">
    <property type="nucleotide sequence ID" value="NZ_JABEZT010000004.1"/>
</dbReference>
<feature type="compositionally biased region" description="Polar residues" evidence="1">
    <location>
        <begin position="95"/>
        <end position="104"/>
    </location>
</feature>
<comment type="caution">
    <text evidence="3">The sequence shown here is derived from an EMBL/GenBank/DDBJ whole genome shotgun (WGS) entry which is preliminary data.</text>
</comment>
<keyword evidence="2" id="KW-1133">Transmembrane helix</keyword>
<protein>
    <submittedName>
        <fullName evidence="3">Uncharacterized protein</fullName>
    </submittedName>
</protein>
<keyword evidence="4" id="KW-1185">Reference proteome</keyword>
<keyword evidence="2" id="KW-0812">Transmembrane</keyword>
<feature type="compositionally biased region" description="Pro residues" evidence="1">
    <location>
        <begin position="1"/>
        <end position="15"/>
    </location>
</feature>
<evidence type="ECO:0000256" key="2">
    <source>
        <dbReference type="SAM" id="Phobius"/>
    </source>
</evidence>
<evidence type="ECO:0000313" key="3">
    <source>
        <dbReference type="EMBL" id="GAA4718550.1"/>
    </source>
</evidence>
<evidence type="ECO:0000256" key="1">
    <source>
        <dbReference type="SAM" id="MobiDB-lite"/>
    </source>
</evidence>
<proteinExistence type="predicted"/>
<feature type="compositionally biased region" description="Low complexity" evidence="1">
    <location>
        <begin position="57"/>
        <end position="70"/>
    </location>
</feature>
<sequence length="310" mass="31796">MSGTVPPPPPPPGGPQGPGGESARPAAARNVHAPIPPAPTERSAPVQSPAPAPAPVRAPSYPAGTQQWAPQAPPPAPAPHGHQQPSAPPQSPQQYGYTPQQYAYQQAGGPPPTTQSPAVGDDDRRRRLTPGWIAFILLDVVLVVVMVVLAFDLLGGPDDSGEQDPVAGASQDAGTDTSGEDGTGDEAAQDAAGEQVAEFASPSRNITCQVYENEVSCGLAELDQQPAPVEGCDGTTGYVVTLDSEGKVALPCVAKGDKPKTAPKKTSQLAYGDSRTDGDFTCTSEQDGMYCEHDPTGNGFSLARAGVGTY</sequence>
<feature type="region of interest" description="Disordered" evidence="1">
    <location>
        <begin position="157"/>
        <end position="195"/>
    </location>
</feature>
<name>A0ABP8Y224_9MICO</name>
<organism evidence="3 4">
    <name type="scientific">Isoptericola chiayiensis</name>
    <dbReference type="NCBI Taxonomy" id="579446"/>
    <lineage>
        <taxon>Bacteria</taxon>
        <taxon>Bacillati</taxon>
        <taxon>Actinomycetota</taxon>
        <taxon>Actinomycetes</taxon>
        <taxon>Micrococcales</taxon>
        <taxon>Promicromonosporaceae</taxon>
        <taxon>Isoptericola</taxon>
    </lineage>
</organism>
<accession>A0ABP8Y224</accession>
<feature type="compositionally biased region" description="Acidic residues" evidence="1">
    <location>
        <begin position="178"/>
        <end position="188"/>
    </location>
</feature>
<keyword evidence="2" id="KW-0472">Membrane</keyword>
<feature type="region of interest" description="Disordered" evidence="1">
    <location>
        <begin position="1"/>
        <end position="124"/>
    </location>
</feature>
<dbReference type="EMBL" id="BAABID010000003">
    <property type="protein sequence ID" value="GAA4718550.1"/>
    <property type="molecule type" value="Genomic_DNA"/>
</dbReference>
<reference evidence="4" key="1">
    <citation type="journal article" date="2019" name="Int. J. Syst. Evol. Microbiol.">
        <title>The Global Catalogue of Microorganisms (GCM) 10K type strain sequencing project: providing services to taxonomists for standard genome sequencing and annotation.</title>
        <authorList>
            <consortium name="The Broad Institute Genomics Platform"/>
            <consortium name="The Broad Institute Genome Sequencing Center for Infectious Disease"/>
            <person name="Wu L."/>
            <person name="Ma J."/>
        </authorList>
    </citation>
    <scope>NUCLEOTIDE SEQUENCE [LARGE SCALE GENOMIC DNA]</scope>
    <source>
        <strain evidence="4">JCM 18063</strain>
    </source>
</reference>
<gene>
    <name evidence="3" type="ORF">GCM10023216_03780</name>
</gene>
<evidence type="ECO:0000313" key="4">
    <source>
        <dbReference type="Proteomes" id="UP001500956"/>
    </source>
</evidence>
<dbReference type="Proteomes" id="UP001500956">
    <property type="component" value="Unassembled WGS sequence"/>
</dbReference>